<comment type="caution">
    <text evidence="2">The sequence shown here is derived from an EMBL/GenBank/DDBJ whole genome shotgun (WGS) entry which is preliminary data.</text>
</comment>
<evidence type="ECO:0000313" key="3">
    <source>
        <dbReference type="Proteomes" id="UP000626697"/>
    </source>
</evidence>
<protein>
    <recommendedName>
        <fullName evidence="4">DUF4230 domain-containing protein</fullName>
    </recommendedName>
</protein>
<reference evidence="2 3" key="1">
    <citation type="submission" date="2020-08" db="EMBL/GenBank/DDBJ databases">
        <title>Genomic Encyclopedia of Type Strains, Phase IV (KMG-IV): sequencing the most valuable type-strain genomes for metagenomic binning, comparative biology and taxonomic classification.</title>
        <authorList>
            <person name="Goeker M."/>
        </authorList>
    </citation>
    <scope>NUCLEOTIDE SEQUENCE [LARGE SCALE GENOMIC DNA]</scope>
    <source>
        <strain evidence="2 3">DSM 105481</strain>
    </source>
</reference>
<sequence length="191" mass="20933">MFKKTAAIVILTSGIVLYASNAIGGSETAAPAPTPAPIILHEATVISALRSEARIVAPTGKVTKTISQQDENFWGHRVYKMTVNGSFVLGVDTQDIVVSVEGNTITVRMPQPKVVSLDLPYDEMTLTEQKSLLRKELPDDELKALYTKAEKAVRKDIAQDRDVQAKAERQMEQAVEQIIVKINGVSQVIFQ</sequence>
<dbReference type="EMBL" id="JACJHX010000008">
    <property type="protein sequence ID" value="MBA9027551.1"/>
    <property type="molecule type" value="Genomic_DNA"/>
</dbReference>
<evidence type="ECO:0000313" key="2">
    <source>
        <dbReference type="EMBL" id="MBA9027551.1"/>
    </source>
</evidence>
<feature type="signal peptide" evidence="1">
    <location>
        <begin position="1"/>
        <end position="24"/>
    </location>
</feature>
<dbReference type="InterPro" id="IPR025324">
    <property type="entry name" value="DUF4230"/>
</dbReference>
<keyword evidence="3" id="KW-1185">Reference proteome</keyword>
<feature type="chain" id="PRO_5046186096" description="DUF4230 domain-containing protein" evidence="1">
    <location>
        <begin position="25"/>
        <end position="191"/>
    </location>
</feature>
<accession>A0ABR6CRK1</accession>
<proteinExistence type="predicted"/>
<gene>
    <name evidence="2" type="ORF">HNP81_002841</name>
</gene>
<dbReference type="Proteomes" id="UP000626697">
    <property type="component" value="Unassembled WGS sequence"/>
</dbReference>
<evidence type="ECO:0000256" key="1">
    <source>
        <dbReference type="SAM" id="SignalP"/>
    </source>
</evidence>
<keyword evidence="1" id="KW-0732">Signal</keyword>
<dbReference type="Pfam" id="PF14014">
    <property type="entry name" value="DUF4230"/>
    <property type="match status" value="1"/>
</dbReference>
<name>A0ABR6CRK1_9BACI</name>
<dbReference type="RefSeq" id="WP_182502997.1">
    <property type="nucleotide sequence ID" value="NZ_JACJHX010000008.1"/>
</dbReference>
<organism evidence="2 3">
    <name type="scientific">Peribacillus huizhouensis</name>
    <dbReference type="NCBI Taxonomy" id="1501239"/>
    <lineage>
        <taxon>Bacteria</taxon>
        <taxon>Bacillati</taxon>
        <taxon>Bacillota</taxon>
        <taxon>Bacilli</taxon>
        <taxon>Bacillales</taxon>
        <taxon>Bacillaceae</taxon>
        <taxon>Peribacillus</taxon>
    </lineage>
</organism>
<evidence type="ECO:0008006" key="4">
    <source>
        <dbReference type="Google" id="ProtNLM"/>
    </source>
</evidence>